<protein>
    <submittedName>
        <fullName evidence="1">Uncharacterized protein</fullName>
    </submittedName>
</protein>
<gene>
    <name evidence="1" type="ORF">MMC68T_00559</name>
</gene>
<accession>A0AB38GEN1</accession>
<proteinExistence type="predicted"/>
<dbReference type="EMBL" id="LS483515">
    <property type="protein sequence ID" value="SRX71838.1"/>
    <property type="molecule type" value="Genomic_DNA"/>
</dbReference>
<evidence type="ECO:0000313" key="2">
    <source>
        <dbReference type="Proteomes" id="UP000290347"/>
    </source>
</evidence>
<dbReference type="Proteomes" id="UP000290347">
    <property type="component" value="Chromosome"/>
</dbReference>
<sequence length="46" mass="5237">MPKGNYFKKCTHNNKIVLASEKTLSCEDCMKHDLTKIINILAKANE</sequence>
<dbReference type="AlphaFoldDB" id="A0AB38GEN1"/>
<evidence type="ECO:0000313" key="1">
    <source>
        <dbReference type="EMBL" id="SRX71838.1"/>
    </source>
</evidence>
<reference evidence="1 2" key="1">
    <citation type="submission" date="2018-05" db="EMBL/GenBank/DDBJ databases">
        <authorList>
            <person name="Falquet L."/>
            <person name="Falquet L."/>
        </authorList>
    </citation>
    <scope>NUCLEOTIDE SEQUENCE [LARGE SCALE GENOMIC DNA]</scope>
    <source>
        <strain evidence="1 2">GM12</strain>
    </source>
</reference>
<dbReference type="RefSeq" id="WP_023905959.1">
    <property type="nucleotide sequence ID" value="NZ_CP012387.1"/>
</dbReference>
<name>A0AB38GEN1_MYCMC</name>
<organism evidence="1 2">
    <name type="scientific">Mycoplasma mycoides subsp. capri</name>
    <dbReference type="NCBI Taxonomy" id="40477"/>
    <lineage>
        <taxon>Bacteria</taxon>
        <taxon>Bacillati</taxon>
        <taxon>Mycoplasmatota</taxon>
        <taxon>Mollicutes</taxon>
        <taxon>Mycoplasmataceae</taxon>
        <taxon>Mycoplasma</taxon>
    </lineage>
</organism>